<gene>
    <name evidence="2" type="ORF">S12H4_55093</name>
</gene>
<dbReference type="InterPro" id="IPR029052">
    <property type="entry name" value="Metallo-depent_PP-like"/>
</dbReference>
<feature type="domain" description="Calcineurin-like phosphoesterase" evidence="1">
    <location>
        <begin position="38"/>
        <end position="204"/>
    </location>
</feature>
<dbReference type="Gene3D" id="3.60.21.10">
    <property type="match status" value="1"/>
</dbReference>
<organism evidence="2">
    <name type="scientific">marine sediment metagenome</name>
    <dbReference type="NCBI Taxonomy" id="412755"/>
    <lineage>
        <taxon>unclassified sequences</taxon>
        <taxon>metagenomes</taxon>
        <taxon>ecological metagenomes</taxon>
    </lineage>
</organism>
<dbReference type="EMBL" id="BARW01035301">
    <property type="protein sequence ID" value="GAJ19316.1"/>
    <property type="molecule type" value="Genomic_DNA"/>
</dbReference>
<dbReference type="AlphaFoldDB" id="X1VR27"/>
<evidence type="ECO:0000313" key="2">
    <source>
        <dbReference type="EMBL" id="GAJ19316.1"/>
    </source>
</evidence>
<proteinExistence type="predicted"/>
<feature type="non-terminal residue" evidence="2">
    <location>
        <position position="1"/>
    </location>
</feature>
<dbReference type="InterPro" id="IPR004843">
    <property type="entry name" value="Calcineurin-like_PHP"/>
</dbReference>
<protein>
    <recommendedName>
        <fullName evidence="1">Calcineurin-like phosphoesterase domain-containing protein</fullName>
    </recommendedName>
</protein>
<sequence length="224" mass="25590">EKMKLRKLAASFILILVLHFLLFNCATQAKVEIEKWSIVALADPRGDHETFEIALKEVRDHNALGKVSYAKFILVCGDYDPLSKNVEKFQSVFADVKDKPQLLPVVGNHDLSISDFNEAVAIVKNLENATERDDKLNYYVDYKNVRIIAVNTYSAHNNDLGDWGCLNSKGIEWIDSVISSATLVDHVFIAMHEPSFPRRRHTYDSFNECKEDRDAFWDMLVGHD</sequence>
<dbReference type="GO" id="GO:0016787">
    <property type="term" value="F:hydrolase activity"/>
    <property type="evidence" value="ECO:0007669"/>
    <property type="project" value="InterPro"/>
</dbReference>
<name>X1VR27_9ZZZZ</name>
<dbReference type="SUPFAM" id="SSF56300">
    <property type="entry name" value="Metallo-dependent phosphatases"/>
    <property type="match status" value="1"/>
</dbReference>
<accession>X1VR27</accession>
<comment type="caution">
    <text evidence="2">The sequence shown here is derived from an EMBL/GenBank/DDBJ whole genome shotgun (WGS) entry which is preliminary data.</text>
</comment>
<dbReference type="Pfam" id="PF00149">
    <property type="entry name" value="Metallophos"/>
    <property type="match status" value="1"/>
</dbReference>
<reference evidence="2" key="1">
    <citation type="journal article" date="2014" name="Front. Microbiol.">
        <title>High frequency of phylogenetically diverse reductive dehalogenase-homologous genes in deep subseafloor sedimentary metagenomes.</title>
        <authorList>
            <person name="Kawai M."/>
            <person name="Futagami T."/>
            <person name="Toyoda A."/>
            <person name="Takaki Y."/>
            <person name="Nishi S."/>
            <person name="Hori S."/>
            <person name="Arai W."/>
            <person name="Tsubouchi T."/>
            <person name="Morono Y."/>
            <person name="Uchiyama I."/>
            <person name="Ito T."/>
            <person name="Fujiyama A."/>
            <person name="Inagaki F."/>
            <person name="Takami H."/>
        </authorList>
    </citation>
    <scope>NUCLEOTIDE SEQUENCE</scope>
    <source>
        <strain evidence="2">Expedition CK06-06</strain>
    </source>
</reference>
<feature type="non-terminal residue" evidence="2">
    <location>
        <position position="224"/>
    </location>
</feature>
<evidence type="ECO:0000259" key="1">
    <source>
        <dbReference type="Pfam" id="PF00149"/>
    </source>
</evidence>